<reference evidence="5 6" key="1">
    <citation type="submission" date="2020-08" db="EMBL/GenBank/DDBJ databases">
        <title>Acidobacteriota in marine sediments use diverse sulfur dissimilation pathways.</title>
        <authorList>
            <person name="Wasmund K."/>
        </authorList>
    </citation>
    <scope>NUCLEOTIDE SEQUENCE [LARGE SCALE GENOMIC DNA]</scope>
    <source>
        <strain evidence="5">MAG AM4</strain>
    </source>
</reference>
<dbReference type="PANTHER" id="PTHR11365:SF23">
    <property type="entry name" value="HYPOTHETICAL 5-OXOPROLINASE (EUROFUNG)-RELATED"/>
    <property type="match status" value="1"/>
</dbReference>
<feature type="domain" description="Hydantoinase/oxoprolinase N-terminal" evidence="4">
    <location>
        <begin position="138"/>
        <end position="258"/>
    </location>
</feature>
<dbReference type="InterPro" id="IPR008040">
    <property type="entry name" value="Hydant_A_N"/>
</dbReference>
<dbReference type="PANTHER" id="PTHR11365">
    <property type="entry name" value="5-OXOPROLINASE RELATED"/>
    <property type="match status" value="1"/>
</dbReference>
<evidence type="ECO:0000259" key="4">
    <source>
        <dbReference type="Pfam" id="PF05378"/>
    </source>
</evidence>
<dbReference type="GO" id="GO:0017168">
    <property type="term" value="F:5-oxoprolinase (ATP-hydrolyzing) activity"/>
    <property type="evidence" value="ECO:0007669"/>
    <property type="project" value="TreeGrafter"/>
</dbReference>
<dbReference type="GO" id="GO:0006749">
    <property type="term" value="P:glutathione metabolic process"/>
    <property type="evidence" value="ECO:0007669"/>
    <property type="project" value="TreeGrafter"/>
</dbReference>
<proteinExistence type="inferred from homology"/>
<evidence type="ECO:0000259" key="3">
    <source>
        <dbReference type="Pfam" id="PF02538"/>
    </source>
</evidence>
<comment type="caution">
    <text evidence="5">The sequence shown here is derived from an EMBL/GenBank/DDBJ whole genome shotgun (WGS) entry which is preliminary data.</text>
</comment>
<gene>
    <name evidence="5" type="ORF">IFK94_02475</name>
</gene>
<dbReference type="Pfam" id="PF01968">
    <property type="entry name" value="Hydantoinase_A"/>
    <property type="match status" value="1"/>
</dbReference>
<organism evidence="5 6">
    <name type="scientific">Candidatus Polarisedimenticola svalbardensis</name>
    <dbReference type="NCBI Taxonomy" id="2886004"/>
    <lineage>
        <taxon>Bacteria</taxon>
        <taxon>Pseudomonadati</taxon>
        <taxon>Acidobacteriota</taxon>
        <taxon>Candidatus Polarisedimenticolia</taxon>
        <taxon>Candidatus Polarisedimenticolales</taxon>
        <taxon>Candidatus Polarisedimenticolaceae</taxon>
        <taxon>Candidatus Polarisedimenticola</taxon>
    </lineage>
</organism>
<dbReference type="InterPro" id="IPR002821">
    <property type="entry name" value="Hydantoinase_A"/>
</dbReference>
<feature type="domain" description="Hydantoinase B/oxoprolinase" evidence="3">
    <location>
        <begin position="752"/>
        <end position="1255"/>
    </location>
</feature>
<dbReference type="GO" id="GO:0005829">
    <property type="term" value="C:cytosol"/>
    <property type="evidence" value="ECO:0007669"/>
    <property type="project" value="TreeGrafter"/>
</dbReference>
<dbReference type="InterPro" id="IPR003692">
    <property type="entry name" value="Hydantoinase_B"/>
</dbReference>
<dbReference type="Proteomes" id="UP000648239">
    <property type="component" value="Unassembled WGS sequence"/>
</dbReference>
<sequence length="1258" mass="133345">MKPVNDGWEVWVDTGGTFTDALGRDPAGTLHRVKVLSSSALRGTVEAVAAPDRLTVNTSFIMPRDFPTGFSFRLLQNRAGDPAATVRGYDPETGTLALDRPLVPAPQTGDPFELLCPDEAPVLAARLLTGAVAGAPLPVARFRLATTLGTNTLLERKGSPTALFITEGLADLLEIGTQARPELFTLDIRKRAPLYETVVEVPGRLAPDGDEESPLDLGVLEAPAKAALAGGCRTAAVALMHSYRNQTHERKLREFLLRAGFEHVSCSSDLAPAIKILPRAETAVVDASLAPVVKTYLDRVSGSLPRADVHVMTSAGGLVRPEDYHPKDSLLSGPAGGVVGAASAGRQAGFDKILSFDMGGTSTDVARFDGDYEYVFEHRIADAHLVAPALAIESVAAGGSSVCWFDGDRLQVGPRSAGADPGPACYGAGGPLTLTDVNLLLGRIEPSLFQIPIDSAASETALDGLLLQLEQAGRPGRPMELLQGLLAIADERMADATRQVSLRRGYDPAEYTLVAFGGAGPQHACGVATRLGVRQVVIPTDTGLLSADGLGRAVMERFAFRQVLEPLENCRATVPGMVRELEEEALTALAAEGIEAGTMEIRRRIAELRFTGQDSALEVEMGGSGLTDEPFLEKYEARYGHLPSGRQVELVSLKVVAATAPVEQETSQADPGRQVDEPLGAGFHHGSTLFHRARLATGQKLAGPALVLEPHSVTVVEDGWDCRVHGGGALILERRTPCGEATETGIRQGSGAVQLELFTHRFETIAKEMGEQLRRTAVSTNIKERLDFSCALLDPDGELLVNAPHIPVHLGALGLCVRAVLEEMTLQAGDVVVTNHPGFGGSHLPDVTVITPVHAGELIGYVASRAHHAELGGSRPGSMPPSASCLAEEGVVISPMKLVEGGRPNWEAMEAILAGGRFPSRAVEDNLADLRAAVAANRAGAAALAGLADRSGRETVLRYMRELKQLAAKRLRTALASLDDGEYHAVERLDDGTALAVTMTKRGDSAVLDFTGSGKVHPGNLNATPAIVHGAVIYFLRLLIQESIPLNEGFLHAVKLIIPEGVLNPPFHDDPDRSPAVVGGNVETSQRLVDCLVRALGLAACSQGTMNNVLFGTERFGYYETVCGGCGAGPGFHGASAVHSNMTNTRITDPEILEHRYPVRVERFAVRRGSGGGGEFRGGDGVVRILKFLAPMSLSVLTQHRVERPFGLNGGEPGMAGRQRVERADGTVVELKSVDGTDLFEGDRFILETPGGGGYVQK</sequence>
<protein>
    <submittedName>
        <fullName evidence="5">Hydantoinase B/oxoprolinase family protein</fullName>
    </submittedName>
</protein>
<evidence type="ECO:0000256" key="1">
    <source>
        <dbReference type="ARBA" id="ARBA00010403"/>
    </source>
</evidence>
<feature type="domain" description="Hydantoinase A/oxoprolinase" evidence="2">
    <location>
        <begin position="279"/>
        <end position="554"/>
    </location>
</feature>
<dbReference type="EMBL" id="JACXWD010000004">
    <property type="protein sequence ID" value="MBD3866964.1"/>
    <property type="molecule type" value="Genomic_DNA"/>
</dbReference>
<dbReference type="AlphaFoldDB" id="A0A8J6Y0E3"/>
<dbReference type="InterPro" id="IPR045079">
    <property type="entry name" value="Oxoprolinase-like"/>
</dbReference>
<evidence type="ECO:0000313" key="5">
    <source>
        <dbReference type="EMBL" id="MBD3866964.1"/>
    </source>
</evidence>
<dbReference type="Pfam" id="PF05378">
    <property type="entry name" value="Hydant_A_N"/>
    <property type="match status" value="1"/>
</dbReference>
<name>A0A8J6Y0E3_9BACT</name>
<evidence type="ECO:0000259" key="2">
    <source>
        <dbReference type="Pfam" id="PF01968"/>
    </source>
</evidence>
<accession>A0A8J6Y0E3</accession>
<evidence type="ECO:0000313" key="6">
    <source>
        <dbReference type="Proteomes" id="UP000648239"/>
    </source>
</evidence>
<comment type="similarity">
    <text evidence="1">Belongs to the oxoprolinase family.</text>
</comment>
<dbReference type="Pfam" id="PF02538">
    <property type="entry name" value="Hydantoinase_B"/>
    <property type="match status" value="1"/>
</dbReference>